<feature type="domain" description="MSP" evidence="2">
    <location>
        <begin position="8"/>
        <end position="128"/>
    </location>
</feature>
<reference evidence="3 4" key="1">
    <citation type="journal article" date="2007" name="Nature">
        <title>Evolution of genes and genomes on the Drosophila phylogeny.</title>
        <authorList>
            <consortium name="Drosophila 12 Genomes Consortium"/>
            <person name="Clark A.G."/>
            <person name="Eisen M.B."/>
            <person name="Smith D.R."/>
            <person name="Bergman C.M."/>
            <person name="Oliver B."/>
            <person name="Markow T.A."/>
            <person name="Kaufman T.C."/>
            <person name="Kellis M."/>
            <person name="Gelbart W."/>
            <person name="Iyer V.N."/>
            <person name="Pollard D.A."/>
            <person name="Sackton T.B."/>
            <person name="Larracuente A.M."/>
            <person name="Singh N.D."/>
            <person name="Abad J.P."/>
            <person name="Abt D.N."/>
            <person name="Adryan B."/>
            <person name="Aguade M."/>
            <person name="Akashi H."/>
            <person name="Anderson W.W."/>
            <person name="Aquadro C.F."/>
            <person name="Ardell D.H."/>
            <person name="Arguello R."/>
            <person name="Artieri C.G."/>
            <person name="Barbash D.A."/>
            <person name="Barker D."/>
            <person name="Barsanti P."/>
            <person name="Batterham P."/>
            <person name="Batzoglou S."/>
            <person name="Begun D."/>
            <person name="Bhutkar A."/>
            <person name="Blanco E."/>
            <person name="Bosak S.A."/>
            <person name="Bradley R.K."/>
            <person name="Brand A.D."/>
            <person name="Brent M.R."/>
            <person name="Brooks A.N."/>
            <person name="Brown R.H."/>
            <person name="Butlin R.K."/>
            <person name="Caggese C."/>
            <person name="Calvi B.R."/>
            <person name="Bernardo de Carvalho A."/>
            <person name="Caspi A."/>
            <person name="Castrezana S."/>
            <person name="Celniker S.E."/>
            <person name="Chang J.L."/>
            <person name="Chapple C."/>
            <person name="Chatterji S."/>
            <person name="Chinwalla A."/>
            <person name="Civetta A."/>
            <person name="Clifton S.W."/>
            <person name="Comeron J.M."/>
            <person name="Costello J.C."/>
            <person name="Coyne J.A."/>
            <person name="Daub J."/>
            <person name="David R.G."/>
            <person name="Delcher A.L."/>
            <person name="Delehaunty K."/>
            <person name="Do C.B."/>
            <person name="Ebling H."/>
            <person name="Edwards K."/>
            <person name="Eickbush T."/>
            <person name="Evans J.D."/>
            <person name="Filipski A."/>
            <person name="Findeiss S."/>
            <person name="Freyhult E."/>
            <person name="Fulton L."/>
            <person name="Fulton R."/>
            <person name="Garcia A.C."/>
            <person name="Gardiner A."/>
            <person name="Garfield D.A."/>
            <person name="Garvin B.E."/>
            <person name="Gibson G."/>
            <person name="Gilbert D."/>
            <person name="Gnerre S."/>
            <person name="Godfrey J."/>
            <person name="Good R."/>
            <person name="Gotea V."/>
            <person name="Gravely B."/>
            <person name="Greenberg A.J."/>
            <person name="Griffiths-Jones S."/>
            <person name="Gross S."/>
            <person name="Guigo R."/>
            <person name="Gustafson E.A."/>
            <person name="Haerty W."/>
            <person name="Hahn M.W."/>
            <person name="Halligan D.L."/>
            <person name="Halpern A.L."/>
            <person name="Halter G.M."/>
            <person name="Han M.V."/>
            <person name="Heger A."/>
            <person name="Hillier L."/>
            <person name="Hinrichs A.S."/>
            <person name="Holmes I."/>
            <person name="Hoskins R.A."/>
            <person name="Hubisz M.J."/>
            <person name="Hultmark D."/>
            <person name="Huntley M.A."/>
            <person name="Jaffe D.B."/>
            <person name="Jagadeeshan S."/>
            <person name="Jeck W.R."/>
            <person name="Johnson J."/>
            <person name="Jones C.D."/>
            <person name="Jordan W.C."/>
            <person name="Karpen G.H."/>
            <person name="Kataoka E."/>
            <person name="Keightley P.D."/>
            <person name="Kheradpour P."/>
            <person name="Kirkness E.F."/>
            <person name="Koerich L.B."/>
            <person name="Kristiansen K."/>
            <person name="Kudrna D."/>
            <person name="Kulathinal R.J."/>
            <person name="Kumar S."/>
            <person name="Kwok R."/>
            <person name="Lander E."/>
            <person name="Langley C.H."/>
            <person name="Lapoint R."/>
            <person name="Lazzaro B.P."/>
            <person name="Lee S.J."/>
            <person name="Levesque L."/>
            <person name="Li R."/>
            <person name="Lin C.F."/>
            <person name="Lin M.F."/>
            <person name="Lindblad-Toh K."/>
            <person name="Llopart A."/>
            <person name="Long M."/>
            <person name="Low L."/>
            <person name="Lozovsky E."/>
            <person name="Lu J."/>
            <person name="Luo M."/>
            <person name="Machado C.A."/>
            <person name="Makalowski W."/>
            <person name="Marzo M."/>
            <person name="Matsuda M."/>
            <person name="Matzkin L."/>
            <person name="McAllister B."/>
            <person name="McBride C.S."/>
            <person name="McKernan B."/>
            <person name="McKernan K."/>
            <person name="Mendez-Lago M."/>
            <person name="Minx P."/>
            <person name="Mollenhauer M.U."/>
            <person name="Montooth K."/>
            <person name="Mount S.M."/>
            <person name="Mu X."/>
            <person name="Myers E."/>
            <person name="Negre B."/>
            <person name="Newfeld S."/>
            <person name="Nielsen R."/>
            <person name="Noor M.A."/>
            <person name="O'Grady P."/>
            <person name="Pachter L."/>
            <person name="Papaceit M."/>
            <person name="Parisi M.J."/>
            <person name="Parisi M."/>
            <person name="Parts L."/>
            <person name="Pedersen J.S."/>
            <person name="Pesole G."/>
            <person name="Phillippy A.M."/>
            <person name="Ponting C.P."/>
            <person name="Pop M."/>
            <person name="Porcelli D."/>
            <person name="Powell J.R."/>
            <person name="Prohaska S."/>
            <person name="Pruitt K."/>
            <person name="Puig M."/>
            <person name="Quesneville H."/>
            <person name="Ram K.R."/>
            <person name="Rand D."/>
            <person name="Rasmussen M.D."/>
            <person name="Reed L.K."/>
            <person name="Reenan R."/>
            <person name="Reily A."/>
            <person name="Remington K.A."/>
            <person name="Rieger T.T."/>
            <person name="Ritchie M.G."/>
            <person name="Robin C."/>
            <person name="Rogers Y.H."/>
            <person name="Rohde C."/>
            <person name="Rozas J."/>
            <person name="Rubenfield M.J."/>
            <person name="Ruiz A."/>
            <person name="Russo S."/>
            <person name="Salzberg S.L."/>
            <person name="Sanchez-Gracia A."/>
            <person name="Saranga D.J."/>
            <person name="Sato H."/>
            <person name="Schaeffer S.W."/>
            <person name="Schatz M.C."/>
            <person name="Schlenke T."/>
            <person name="Schwartz R."/>
            <person name="Segarra C."/>
            <person name="Singh R.S."/>
            <person name="Sirot L."/>
            <person name="Sirota M."/>
            <person name="Sisneros N.B."/>
            <person name="Smith C.D."/>
            <person name="Smith T.F."/>
            <person name="Spieth J."/>
            <person name="Stage D.E."/>
            <person name="Stark A."/>
            <person name="Stephan W."/>
            <person name="Strausberg R.L."/>
            <person name="Strempel S."/>
            <person name="Sturgill D."/>
            <person name="Sutton G."/>
            <person name="Sutton G.G."/>
            <person name="Tao W."/>
            <person name="Teichmann S."/>
            <person name="Tobari Y.N."/>
            <person name="Tomimura Y."/>
            <person name="Tsolas J.M."/>
            <person name="Valente V.L."/>
            <person name="Venter E."/>
            <person name="Venter J.C."/>
            <person name="Vicario S."/>
            <person name="Vieira F.G."/>
            <person name="Vilella A.J."/>
            <person name="Villasante A."/>
            <person name="Walenz B."/>
            <person name="Wang J."/>
            <person name="Wasserman M."/>
            <person name="Watts T."/>
            <person name="Wilson D."/>
            <person name="Wilson R.K."/>
            <person name="Wing R.A."/>
            <person name="Wolfner M.F."/>
            <person name="Wong A."/>
            <person name="Wong G.K."/>
            <person name="Wu C.I."/>
            <person name="Wu G."/>
            <person name="Yamamoto D."/>
            <person name="Yang H.P."/>
            <person name="Yang S.P."/>
            <person name="Yorke J.A."/>
            <person name="Yoshida K."/>
            <person name="Zdobnov E."/>
            <person name="Zhang P."/>
            <person name="Zhang Y."/>
            <person name="Zimin A.V."/>
            <person name="Baldwin J."/>
            <person name="Abdouelleil A."/>
            <person name="Abdulkadir J."/>
            <person name="Abebe A."/>
            <person name="Abera B."/>
            <person name="Abreu J."/>
            <person name="Acer S.C."/>
            <person name="Aftuck L."/>
            <person name="Alexander A."/>
            <person name="An P."/>
            <person name="Anderson E."/>
            <person name="Anderson S."/>
            <person name="Arachi H."/>
            <person name="Azer M."/>
            <person name="Bachantsang P."/>
            <person name="Barry A."/>
            <person name="Bayul T."/>
            <person name="Berlin A."/>
            <person name="Bessette D."/>
            <person name="Bloom T."/>
            <person name="Blye J."/>
            <person name="Boguslavskiy L."/>
            <person name="Bonnet C."/>
            <person name="Boukhgalter B."/>
            <person name="Bourzgui I."/>
            <person name="Brown A."/>
            <person name="Cahill P."/>
            <person name="Channer S."/>
            <person name="Cheshatsang Y."/>
            <person name="Chuda L."/>
            <person name="Citroen M."/>
            <person name="Collymore A."/>
            <person name="Cooke P."/>
            <person name="Costello M."/>
            <person name="D'Aco K."/>
            <person name="Daza R."/>
            <person name="De Haan G."/>
            <person name="DeGray S."/>
            <person name="DeMaso C."/>
            <person name="Dhargay N."/>
            <person name="Dooley K."/>
            <person name="Dooley E."/>
            <person name="Doricent M."/>
            <person name="Dorje P."/>
            <person name="Dorjee K."/>
            <person name="Dupes A."/>
            <person name="Elong R."/>
            <person name="Falk J."/>
            <person name="Farina A."/>
            <person name="Faro S."/>
            <person name="Ferguson D."/>
            <person name="Fisher S."/>
            <person name="Foley C.D."/>
            <person name="Franke A."/>
            <person name="Friedrich D."/>
            <person name="Gadbois L."/>
            <person name="Gearin G."/>
            <person name="Gearin C.R."/>
            <person name="Giannoukos G."/>
            <person name="Goode T."/>
            <person name="Graham J."/>
            <person name="Grandbois E."/>
            <person name="Grewal S."/>
            <person name="Gyaltsen K."/>
            <person name="Hafez N."/>
            <person name="Hagos B."/>
            <person name="Hall J."/>
            <person name="Henson C."/>
            <person name="Hollinger A."/>
            <person name="Honan T."/>
            <person name="Huard M.D."/>
            <person name="Hughes L."/>
            <person name="Hurhula B."/>
            <person name="Husby M.E."/>
            <person name="Kamat A."/>
            <person name="Kanga B."/>
            <person name="Kashin S."/>
            <person name="Khazanovich D."/>
            <person name="Kisner P."/>
            <person name="Lance K."/>
            <person name="Lara M."/>
            <person name="Lee W."/>
            <person name="Lennon N."/>
            <person name="Letendre F."/>
            <person name="LeVine R."/>
            <person name="Lipovsky A."/>
            <person name="Liu X."/>
            <person name="Liu J."/>
            <person name="Liu S."/>
            <person name="Lokyitsang T."/>
            <person name="Lokyitsang Y."/>
            <person name="Lubonja R."/>
            <person name="Lui A."/>
            <person name="MacDonald P."/>
            <person name="Magnisalis V."/>
            <person name="Maru K."/>
            <person name="Matthews C."/>
            <person name="McCusker W."/>
            <person name="McDonough S."/>
            <person name="Mehta T."/>
            <person name="Meldrim J."/>
            <person name="Meneus L."/>
            <person name="Mihai O."/>
            <person name="Mihalev A."/>
            <person name="Mihova T."/>
            <person name="Mittelman R."/>
            <person name="Mlenga V."/>
            <person name="Montmayeur A."/>
            <person name="Mulrain L."/>
            <person name="Navidi A."/>
            <person name="Naylor J."/>
            <person name="Negash T."/>
            <person name="Nguyen T."/>
            <person name="Nguyen N."/>
            <person name="Nicol R."/>
            <person name="Norbu C."/>
            <person name="Norbu N."/>
            <person name="Novod N."/>
            <person name="O'Neill B."/>
            <person name="Osman S."/>
            <person name="Markiewicz E."/>
            <person name="Oyono O.L."/>
            <person name="Patti C."/>
            <person name="Phunkhang P."/>
            <person name="Pierre F."/>
            <person name="Priest M."/>
            <person name="Raghuraman S."/>
            <person name="Rege F."/>
            <person name="Reyes R."/>
            <person name="Rise C."/>
            <person name="Rogov P."/>
            <person name="Ross K."/>
            <person name="Ryan E."/>
            <person name="Settipalli S."/>
            <person name="Shea T."/>
            <person name="Sherpa N."/>
            <person name="Shi L."/>
            <person name="Shih D."/>
            <person name="Sparrow T."/>
            <person name="Spaulding J."/>
            <person name="Stalker J."/>
            <person name="Stange-Thomann N."/>
            <person name="Stavropoulos S."/>
            <person name="Stone C."/>
            <person name="Strader C."/>
            <person name="Tesfaye S."/>
            <person name="Thomson T."/>
            <person name="Thoulutsang Y."/>
            <person name="Thoulutsang D."/>
            <person name="Topham K."/>
            <person name="Topping I."/>
            <person name="Tsamla T."/>
            <person name="Vassiliev H."/>
            <person name="Vo A."/>
            <person name="Wangchuk T."/>
            <person name="Wangdi T."/>
            <person name="Weiand M."/>
            <person name="Wilkinson J."/>
            <person name="Wilson A."/>
            <person name="Yadav S."/>
            <person name="Young G."/>
            <person name="Yu Q."/>
            <person name="Zembek L."/>
            <person name="Zhong D."/>
            <person name="Zimmer A."/>
            <person name="Zwirko Z."/>
            <person name="Jaffe D.B."/>
            <person name="Alvarez P."/>
            <person name="Brockman W."/>
            <person name="Butler J."/>
            <person name="Chin C."/>
            <person name="Gnerre S."/>
            <person name="Grabherr M."/>
            <person name="Kleber M."/>
            <person name="Mauceli E."/>
            <person name="MacCallum I."/>
        </authorList>
    </citation>
    <scope>NUCLEOTIDE SEQUENCE [LARGE SCALE GENOMIC DNA]</scope>
    <source>
        <strain evidence="4">Tucson 14030-0811.24</strain>
    </source>
</reference>
<keyword evidence="1" id="KW-0812">Transmembrane</keyword>
<dbReference type="Gene3D" id="2.60.40.10">
    <property type="entry name" value="Immunoglobulins"/>
    <property type="match status" value="1"/>
</dbReference>
<proteinExistence type="predicted"/>
<protein>
    <recommendedName>
        <fullName evidence="2">MSP domain-containing protein</fullName>
    </recommendedName>
</protein>
<name>A0A0Q9WQ21_DROWI</name>
<evidence type="ECO:0000259" key="2">
    <source>
        <dbReference type="PROSITE" id="PS50202"/>
    </source>
</evidence>
<keyword evidence="1" id="KW-1133">Transmembrane helix</keyword>
<evidence type="ECO:0000256" key="1">
    <source>
        <dbReference type="SAM" id="Phobius"/>
    </source>
</evidence>
<dbReference type="EMBL" id="CH963857">
    <property type="protein sequence ID" value="KRF98323.1"/>
    <property type="molecule type" value="Genomic_DNA"/>
</dbReference>
<organism evidence="3 4">
    <name type="scientific">Drosophila willistoni</name>
    <name type="common">Fruit fly</name>
    <dbReference type="NCBI Taxonomy" id="7260"/>
    <lineage>
        <taxon>Eukaryota</taxon>
        <taxon>Metazoa</taxon>
        <taxon>Ecdysozoa</taxon>
        <taxon>Arthropoda</taxon>
        <taxon>Hexapoda</taxon>
        <taxon>Insecta</taxon>
        <taxon>Pterygota</taxon>
        <taxon>Neoptera</taxon>
        <taxon>Endopterygota</taxon>
        <taxon>Diptera</taxon>
        <taxon>Brachycera</taxon>
        <taxon>Muscomorpha</taxon>
        <taxon>Ephydroidea</taxon>
        <taxon>Drosophilidae</taxon>
        <taxon>Drosophila</taxon>
        <taxon>Sophophora</taxon>
    </lineage>
</organism>
<dbReference type="Pfam" id="PF00635">
    <property type="entry name" value="Motile_Sperm"/>
    <property type="match status" value="1"/>
</dbReference>
<dbReference type="STRING" id="7260.A0A0Q9WQ21"/>
<dbReference type="AlphaFoldDB" id="A0A0Q9WQ21"/>
<dbReference type="InterPro" id="IPR000535">
    <property type="entry name" value="MSP_dom"/>
</dbReference>
<feature type="transmembrane region" description="Helical" evidence="1">
    <location>
        <begin position="177"/>
        <end position="197"/>
    </location>
</feature>
<dbReference type="InParanoid" id="A0A0Q9WQ21"/>
<dbReference type="InterPro" id="IPR013783">
    <property type="entry name" value="Ig-like_fold"/>
</dbReference>
<sequence length="208" mass="24245">MESRRLSLLIIRPQMLTFHAPYRRIQRRLLTLLNPTSSKFIFKVRSNANRHYNVSPYCGSIDAYATSEIQVELGFFDFQSNQLYRHRFVIQWAKSPKEDLPLGKEILSLFKNIPQSELDSVRIPIHLNEFGTPVSQSEWDLLGLVMDERLELRALCPNCEDPDRPKRAKRRKICRKICKILLIMGTIVGANINIHIIRRNTNAEESKV</sequence>
<keyword evidence="1" id="KW-0472">Membrane</keyword>
<dbReference type="OrthoDB" id="10022288at2759"/>
<evidence type="ECO:0000313" key="3">
    <source>
        <dbReference type="EMBL" id="KRF98323.1"/>
    </source>
</evidence>
<dbReference type="Proteomes" id="UP000007798">
    <property type="component" value="Unassembled WGS sequence"/>
</dbReference>
<accession>A0A0Q9WQ21</accession>
<evidence type="ECO:0000313" key="4">
    <source>
        <dbReference type="Proteomes" id="UP000007798"/>
    </source>
</evidence>
<dbReference type="PROSITE" id="PS50202">
    <property type="entry name" value="MSP"/>
    <property type="match status" value="1"/>
</dbReference>
<dbReference type="InterPro" id="IPR008962">
    <property type="entry name" value="PapD-like_sf"/>
</dbReference>
<gene>
    <name evidence="3" type="primary">Dwil\GK26930</name>
    <name evidence="3" type="ORF">Dwil_GK26930</name>
</gene>
<dbReference type="SUPFAM" id="SSF49354">
    <property type="entry name" value="PapD-like"/>
    <property type="match status" value="1"/>
</dbReference>
<keyword evidence="4" id="KW-1185">Reference proteome</keyword>